<dbReference type="Proteomes" id="UP000031623">
    <property type="component" value="Chromosome"/>
</dbReference>
<dbReference type="AlphaFoldDB" id="A0A090AHB9"/>
<dbReference type="EMBL" id="AP014633">
    <property type="protein sequence ID" value="BAP54672.1"/>
    <property type="molecule type" value="Genomic_DNA"/>
</dbReference>
<dbReference type="Gene3D" id="3.40.50.300">
    <property type="entry name" value="P-loop containing nucleotide triphosphate hydrolases"/>
    <property type="match status" value="1"/>
</dbReference>
<dbReference type="InterPro" id="IPR051135">
    <property type="entry name" value="Gal/GlcNAc/GalNAc_ST"/>
</dbReference>
<dbReference type="SUPFAM" id="SSF52540">
    <property type="entry name" value="P-loop containing nucleoside triphosphate hydrolases"/>
    <property type="match status" value="1"/>
</dbReference>
<evidence type="ECO:0000313" key="3">
    <source>
        <dbReference type="Proteomes" id="UP000031623"/>
    </source>
</evidence>
<protein>
    <submittedName>
        <fullName evidence="2">Sulfotransferase domain superfamily</fullName>
    </submittedName>
</protein>
<dbReference type="InterPro" id="IPR027417">
    <property type="entry name" value="P-loop_NTPase"/>
</dbReference>
<name>A0A090AHB9_9GAMM</name>
<reference evidence="2 3" key="1">
    <citation type="journal article" date="2014" name="ISME J.">
        <title>Ecophysiology of Thioploca ingrica as revealed by the complete genome sequence supplemented with proteomic evidence.</title>
        <authorList>
            <person name="Kojima H."/>
            <person name="Ogura Y."/>
            <person name="Yamamoto N."/>
            <person name="Togashi T."/>
            <person name="Mori H."/>
            <person name="Watanabe T."/>
            <person name="Nemoto F."/>
            <person name="Kurokawa K."/>
            <person name="Hayashi T."/>
            <person name="Fukui M."/>
        </authorList>
    </citation>
    <scope>NUCLEOTIDE SEQUENCE [LARGE SCALE GENOMIC DNA]</scope>
</reference>
<dbReference type="GO" id="GO:0001517">
    <property type="term" value="F:N-acetylglucosamine 6-O-sulfotransferase activity"/>
    <property type="evidence" value="ECO:0007669"/>
    <property type="project" value="TreeGrafter"/>
</dbReference>
<organism evidence="2 3">
    <name type="scientific">Thioploca ingrica</name>
    <dbReference type="NCBI Taxonomy" id="40754"/>
    <lineage>
        <taxon>Bacteria</taxon>
        <taxon>Pseudomonadati</taxon>
        <taxon>Pseudomonadota</taxon>
        <taxon>Gammaproteobacteria</taxon>
        <taxon>Thiotrichales</taxon>
        <taxon>Thiotrichaceae</taxon>
        <taxon>Thioploca</taxon>
    </lineage>
</organism>
<dbReference type="Pfam" id="PF00685">
    <property type="entry name" value="Sulfotransfer_1"/>
    <property type="match status" value="1"/>
</dbReference>
<dbReference type="PANTHER" id="PTHR10704:SF44">
    <property type="entry name" value="LD35051P-RELATED"/>
    <property type="match status" value="1"/>
</dbReference>
<sequence length="274" mass="31038">MFKGPYPLLCRGHSGGRLVCEAFIRNGIAMGQVHAERKDTDFFAITNPRIREIVLNAYQYSQATPEQQVYYQNLMRRCVEEYQQREIPPAGLFGWKMGITLFTMPVVLDAFPAAKVIHLIRDGRDVMLSRLEARLGGLNLADPVNKLVVFGDINVDSFAGQPLTPTTIAAHRNKLEMLHWVTAVRYGLQGRAYPDRYLEIKYEDICAEPIAAFKQIFDFIGINFKAATQQWLLKTVHADKIGKWQTLAAEQLEPPLKIGEALLRELGYLNSSIL</sequence>
<dbReference type="InterPro" id="IPR000863">
    <property type="entry name" value="Sulfotransferase_dom"/>
</dbReference>
<keyword evidence="2" id="KW-0808">Transferase</keyword>
<evidence type="ECO:0000313" key="2">
    <source>
        <dbReference type="EMBL" id="BAP54672.1"/>
    </source>
</evidence>
<dbReference type="KEGG" id="tig:THII_0375"/>
<evidence type="ECO:0000259" key="1">
    <source>
        <dbReference type="Pfam" id="PF00685"/>
    </source>
</evidence>
<gene>
    <name evidence="2" type="ORF">THII_0375</name>
</gene>
<feature type="domain" description="Sulfotransferase" evidence="1">
    <location>
        <begin position="112"/>
        <end position="234"/>
    </location>
</feature>
<dbReference type="OrthoDB" id="9815894at2"/>
<proteinExistence type="predicted"/>
<dbReference type="STRING" id="40754.THII_0375"/>
<dbReference type="GO" id="GO:0006790">
    <property type="term" value="P:sulfur compound metabolic process"/>
    <property type="evidence" value="ECO:0007669"/>
    <property type="project" value="TreeGrafter"/>
</dbReference>
<dbReference type="HOGENOM" id="CLU_1015413_0_0_6"/>
<keyword evidence="3" id="KW-1185">Reference proteome</keyword>
<dbReference type="PANTHER" id="PTHR10704">
    <property type="entry name" value="CARBOHYDRATE SULFOTRANSFERASE"/>
    <property type="match status" value="1"/>
</dbReference>
<dbReference type="GO" id="GO:0006044">
    <property type="term" value="P:N-acetylglucosamine metabolic process"/>
    <property type="evidence" value="ECO:0007669"/>
    <property type="project" value="TreeGrafter"/>
</dbReference>
<accession>A0A090AHB9</accession>